<organism evidence="2 3">
    <name type="scientific">Malus domestica</name>
    <name type="common">Apple</name>
    <name type="synonym">Pyrus malus</name>
    <dbReference type="NCBI Taxonomy" id="3750"/>
    <lineage>
        <taxon>Eukaryota</taxon>
        <taxon>Viridiplantae</taxon>
        <taxon>Streptophyta</taxon>
        <taxon>Embryophyta</taxon>
        <taxon>Tracheophyta</taxon>
        <taxon>Spermatophyta</taxon>
        <taxon>Magnoliopsida</taxon>
        <taxon>eudicotyledons</taxon>
        <taxon>Gunneridae</taxon>
        <taxon>Pentapetalae</taxon>
        <taxon>rosids</taxon>
        <taxon>fabids</taxon>
        <taxon>Rosales</taxon>
        <taxon>Rosaceae</taxon>
        <taxon>Amygdaloideae</taxon>
        <taxon>Maleae</taxon>
        <taxon>Malus</taxon>
    </lineage>
</organism>
<reference evidence="2 3" key="1">
    <citation type="submission" date="2018-10" db="EMBL/GenBank/DDBJ databases">
        <title>A high-quality apple genome assembly.</title>
        <authorList>
            <person name="Hu J."/>
        </authorList>
    </citation>
    <scope>NUCLEOTIDE SEQUENCE [LARGE SCALE GENOMIC DNA]</scope>
    <source>
        <strain evidence="3">cv. HFTH1</strain>
        <tissue evidence="2">Young leaf</tissue>
    </source>
</reference>
<gene>
    <name evidence="2" type="ORF">DVH24_006677</name>
</gene>
<evidence type="ECO:0000256" key="1">
    <source>
        <dbReference type="SAM" id="MobiDB-lite"/>
    </source>
</evidence>
<dbReference type="AlphaFoldDB" id="A0A498KAQ8"/>
<evidence type="ECO:0000313" key="2">
    <source>
        <dbReference type="EMBL" id="RXI05420.1"/>
    </source>
</evidence>
<comment type="caution">
    <text evidence="2">The sequence shown here is derived from an EMBL/GenBank/DDBJ whole genome shotgun (WGS) entry which is preliminary data.</text>
</comment>
<feature type="region of interest" description="Disordered" evidence="1">
    <location>
        <begin position="173"/>
        <end position="193"/>
    </location>
</feature>
<proteinExistence type="predicted"/>
<dbReference type="STRING" id="3750.A0A498KAQ8"/>
<evidence type="ECO:0000313" key="3">
    <source>
        <dbReference type="Proteomes" id="UP000290289"/>
    </source>
</evidence>
<sequence length="193" mass="21774">MRRKDRRNKEDDTYNCPSPLAIFKFGSQEGSNIELASFHSIDSLNRSKNSLNSEIKERIEKTNGYDKAFHSGQDGKGYYQFLLALIPHFRKVPNVKWKDVGGLEDVKKSILDTVQDFRATLASSGAGTMLQNNPLNDTQLSVSKPTPFDANQRYSCLQHDGLVSRREKSMTHLQEDKQQLRRCSSGAESLGFG</sequence>
<accession>A0A498KAQ8</accession>
<dbReference type="EMBL" id="RDQH01000328">
    <property type="protein sequence ID" value="RXI05420.1"/>
    <property type="molecule type" value="Genomic_DNA"/>
</dbReference>
<protein>
    <submittedName>
        <fullName evidence="2">Uncharacterized protein</fullName>
    </submittedName>
</protein>
<name>A0A498KAQ8_MALDO</name>
<keyword evidence="3" id="KW-1185">Reference proteome</keyword>
<dbReference type="Proteomes" id="UP000290289">
    <property type="component" value="Chromosome 2"/>
</dbReference>